<protein>
    <submittedName>
        <fullName evidence="1">Uncharacterized protein</fullName>
    </submittedName>
</protein>
<name>A0A0E3Z074_9GAMM</name>
<dbReference type="RefSeq" id="WP_052631190.1">
    <property type="nucleotide sequence ID" value="NZ_CP011144.1"/>
</dbReference>
<accession>A0A0E3Z074</accession>
<dbReference type="KEGG" id="psuw:WQ53_05805"/>
<reference evidence="1 2" key="1">
    <citation type="journal article" date="2015" name="Genome Announc.">
        <title>Complete Genome Sequence of Pseudoxanthomonas suwonensis Strain J1, a Cellulose-Degrading Bacterium Isolated from Leaf- and Wood-Enriched Soil.</title>
        <authorList>
            <person name="Hou L."/>
            <person name="Jiang J."/>
            <person name="Xu Z."/>
            <person name="Zhou Y."/>
            <person name="Leung F.C."/>
        </authorList>
    </citation>
    <scope>NUCLEOTIDE SEQUENCE [LARGE SCALE GENOMIC DNA]</scope>
    <source>
        <strain evidence="1 2">J1</strain>
    </source>
</reference>
<sequence>MFTDPISPLGASAGLSRLSAINAALRQSEPDAQVALDPGNGKMRVLTVLSPEEVLRLLRTLGEAVELPGEETGVMAGGGSCGCGCGRR</sequence>
<evidence type="ECO:0000313" key="1">
    <source>
        <dbReference type="EMBL" id="AKC86357.1"/>
    </source>
</evidence>
<proteinExistence type="predicted"/>
<evidence type="ECO:0000313" key="2">
    <source>
        <dbReference type="Proteomes" id="UP000033067"/>
    </source>
</evidence>
<dbReference type="OrthoDB" id="5988502at2"/>
<dbReference type="Proteomes" id="UP000033067">
    <property type="component" value="Chromosome"/>
</dbReference>
<keyword evidence="2" id="KW-1185">Reference proteome</keyword>
<organism evidence="1 2">
    <name type="scientific">Pseudoxanthomonas suwonensis</name>
    <dbReference type="NCBI Taxonomy" id="314722"/>
    <lineage>
        <taxon>Bacteria</taxon>
        <taxon>Pseudomonadati</taxon>
        <taxon>Pseudomonadota</taxon>
        <taxon>Gammaproteobacteria</taxon>
        <taxon>Lysobacterales</taxon>
        <taxon>Lysobacteraceae</taxon>
        <taxon>Pseudoxanthomonas</taxon>
    </lineage>
</organism>
<dbReference type="PATRIC" id="fig|314722.6.peg.1229"/>
<gene>
    <name evidence="1" type="ORF">WQ53_05805</name>
</gene>
<dbReference type="AlphaFoldDB" id="A0A0E3Z074"/>
<dbReference type="EMBL" id="CP011144">
    <property type="protein sequence ID" value="AKC86357.1"/>
    <property type="molecule type" value="Genomic_DNA"/>
</dbReference>